<dbReference type="Pfam" id="PF11603">
    <property type="entry name" value="Sir1"/>
    <property type="match status" value="1"/>
</dbReference>
<keyword evidence="7" id="KW-0694">RNA-binding</keyword>
<gene>
    <name evidence="12" type="ordered locus">KLTH0B10428g</name>
</gene>
<dbReference type="EC" id="3.6.4.13" evidence="2"/>
<dbReference type="GO" id="GO:0005829">
    <property type="term" value="C:cytosol"/>
    <property type="evidence" value="ECO:0007669"/>
    <property type="project" value="TreeGrafter"/>
</dbReference>
<feature type="region of interest" description="Disordered" evidence="9">
    <location>
        <begin position="1211"/>
        <end position="1258"/>
    </location>
</feature>
<dbReference type="FunCoup" id="C5DDD6">
    <property type="interactions" value="274"/>
</dbReference>
<evidence type="ECO:0000256" key="9">
    <source>
        <dbReference type="SAM" id="MobiDB-lite"/>
    </source>
</evidence>
<keyword evidence="13" id="KW-1185">Reference proteome</keyword>
<proteinExistence type="inferred from homology"/>
<evidence type="ECO:0000259" key="11">
    <source>
        <dbReference type="PROSITE" id="PS51194"/>
    </source>
</evidence>
<sequence>MEKISDRFAAIHGFLIKTDRDGTKRITCPNISSLKPTKKEVQRILELKLQNLAVYLGMKEDLIYVDCPLLFETVTSEQRYFYSTEDGMKAVRSGRTNSANTRRSIEYRVLPITLPNKTRKYLCQTGKKLPEMPLEHEIATLHQESEAKTATVPQASEDLDVFHTLHCDKLVFTNRDRRLFRSFAMDRTLYEVESVAILKHCHREAISKTTKTNSFGEPLVTKYKLETLEIHGKHAGVLLFLIANLHQLSLGQQVERPTVDSELLLDRIGELHNTEAKAAHLQQLLYIVLKEERYMDLANLFTRLLLFRLSAHFDIRKDLEVEEMETVRERMSATGVWIKCVIISEKSEDQLNIFQEESHNIWSKFTTLYHKVAKESDQTMTMNINRVPPDCIRVYGKTFGREYIKSFYSDMQYEFDQQWSKLDRVLTMTPVESTGKMLLENYRIPWAGHGYRANFSLKDMFPQWIHDQVSPSMRQPLTQLDKREVLGAIDKMTVALMWMIWLAAGVPYTFSELQVLACGGDQQNIYVDSERRCVQIITRSFKKGNLKEDFKWLDKRTSYYLVYYVTVLRKTQISVLGENYEAFEPPKEGEVDLEGIWEHIEGKCNMSKKEASALIMDQYLFLDAKLGQLMSRRRFLKPSEEHPNYVASPERLSFKQLKFGRMGLLRQYLASSLNDSKPVKTARIDLAMCRFAASSARDYMDELGDSEDVDDPDAMGDLEVLEESMWQCEQSERFMTRTWHEEIAKQWIRWVGLDEEEEIHHPLTYSVGEIVLQKEALCPDDLVHAGRELYGKSFTFRNSDQYLACVNAYLSNKKIIAVQAPPGLGKTLVFQLPLMCYTMRKLSLVSFVFVPFVGLLAGTMCRLEASGNLRVGSVEKLLNETRCKENSLLDVYVGTFNDAAAEDFIKMINFWSLLYPEKKLGLLAFDEFQNLYDEKSHSEVSFPSLKRVQFGRFRRIILTSATCEQGSAQGALQELGFRGREGTNFTWERSQAGRSVDVPIFLRNYVQEPAVMHVYKHALRMRGNGVGQVKQFLRSLFAYDPDAKAALVVGENVATTELFTEVSQEFSAAYVHSDLTTEEKLKRVQSFIKDKSLQLLIGTKQVVEGLDIEGLRMVILLDYYPRVAEYIQCVGRVRGSGTCIALWQDPPPQVENDQPRVDYDKCFTSQICKYYELPQRVHAGCCGSFESVTEEAKSLFHRVVLEEEVNDVCSQKTTRDEDSEQGRERKIARTDVIASADDSNEVSGVNKRPQDDTAITKA</sequence>
<reference evidence="12 13" key="1">
    <citation type="journal article" date="2009" name="Genome Res.">
        <title>Comparative genomics of protoploid Saccharomycetaceae.</title>
        <authorList>
            <consortium name="The Genolevures Consortium"/>
            <person name="Souciet J.-L."/>
            <person name="Dujon B."/>
            <person name="Gaillardin C."/>
            <person name="Johnston M."/>
            <person name="Baret P.V."/>
            <person name="Cliften P."/>
            <person name="Sherman D.J."/>
            <person name="Weissenbach J."/>
            <person name="Westhof E."/>
            <person name="Wincker P."/>
            <person name="Jubin C."/>
            <person name="Poulain J."/>
            <person name="Barbe V."/>
            <person name="Segurens B."/>
            <person name="Artiguenave F."/>
            <person name="Anthouard V."/>
            <person name="Vacherie B."/>
            <person name="Val M.-E."/>
            <person name="Fulton R.S."/>
            <person name="Minx P."/>
            <person name="Wilson R."/>
            <person name="Durrens P."/>
            <person name="Jean G."/>
            <person name="Marck C."/>
            <person name="Martin T."/>
            <person name="Nikolski M."/>
            <person name="Rolland T."/>
            <person name="Seret M.-L."/>
            <person name="Casaregola S."/>
            <person name="Despons L."/>
            <person name="Fairhead C."/>
            <person name="Fischer G."/>
            <person name="Lafontaine I."/>
            <person name="Leh V."/>
            <person name="Lemaire M."/>
            <person name="de Montigny J."/>
            <person name="Neuveglise C."/>
            <person name="Thierry A."/>
            <person name="Blanc-Lenfle I."/>
            <person name="Bleykasten C."/>
            <person name="Diffels J."/>
            <person name="Fritsch E."/>
            <person name="Frangeul L."/>
            <person name="Goeffon A."/>
            <person name="Jauniaux N."/>
            <person name="Kachouri-Lafond R."/>
            <person name="Payen C."/>
            <person name="Potier S."/>
            <person name="Pribylova L."/>
            <person name="Ozanne C."/>
            <person name="Richard G.-F."/>
            <person name="Sacerdot C."/>
            <person name="Straub M.-L."/>
            <person name="Talla E."/>
        </authorList>
    </citation>
    <scope>NUCLEOTIDE SEQUENCE [LARGE SCALE GENOMIC DNA]</scope>
    <source>
        <strain evidence="13">ATCC 56472 / CBS 6340 / NRRL Y-8284</strain>
    </source>
</reference>
<dbReference type="PANTHER" id="PTHR47959">
    <property type="entry name" value="ATP-DEPENDENT RNA HELICASE RHLE-RELATED"/>
    <property type="match status" value="1"/>
</dbReference>
<dbReference type="SUPFAM" id="SSF52540">
    <property type="entry name" value="P-loop containing nucleoside triphosphate hydrolases"/>
    <property type="match status" value="1"/>
</dbReference>
<dbReference type="InterPro" id="IPR011545">
    <property type="entry name" value="DEAD/DEAH_box_helicase_dom"/>
</dbReference>
<dbReference type="OMA" id="YATFRHY"/>
<evidence type="ECO:0000313" key="12">
    <source>
        <dbReference type="EMBL" id="CAR21797.1"/>
    </source>
</evidence>
<evidence type="ECO:0000256" key="3">
    <source>
        <dbReference type="ARBA" id="ARBA00022741"/>
    </source>
</evidence>
<dbReference type="SMART" id="SM00487">
    <property type="entry name" value="DEXDc"/>
    <property type="match status" value="1"/>
</dbReference>
<dbReference type="OrthoDB" id="4070089at2759"/>
<dbReference type="GO" id="GO:0003723">
    <property type="term" value="F:RNA binding"/>
    <property type="evidence" value="ECO:0007669"/>
    <property type="project" value="UniProtKB-KW"/>
</dbReference>
<dbReference type="eggNOG" id="ENOG502QWCT">
    <property type="taxonomic scope" value="Eukaryota"/>
</dbReference>
<dbReference type="InterPro" id="IPR021646">
    <property type="entry name" value="Sir1_ORC-binding"/>
</dbReference>
<feature type="compositionally biased region" description="Basic and acidic residues" evidence="9">
    <location>
        <begin position="1213"/>
        <end position="1229"/>
    </location>
</feature>
<dbReference type="STRING" id="559295.C5DDD6"/>
<dbReference type="GO" id="GO:0006364">
    <property type="term" value="P:rRNA processing"/>
    <property type="evidence" value="ECO:0007669"/>
    <property type="project" value="UniProtKB-ARBA"/>
</dbReference>
<protein>
    <recommendedName>
        <fullName evidence="2">RNA helicase</fullName>
        <ecNumber evidence="2">3.6.4.13</ecNumber>
    </recommendedName>
</protein>
<dbReference type="InterPro" id="IPR037240">
    <property type="entry name" value="ORC1-binding_dom"/>
</dbReference>
<dbReference type="InterPro" id="IPR050079">
    <property type="entry name" value="DEAD_box_RNA_helicase"/>
</dbReference>
<dbReference type="Pfam" id="PF00270">
    <property type="entry name" value="DEAD"/>
    <property type="match status" value="1"/>
</dbReference>
<dbReference type="GO" id="GO:0003724">
    <property type="term" value="F:RNA helicase activity"/>
    <property type="evidence" value="ECO:0007669"/>
    <property type="project" value="UniProtKB-EC"/>
</dbReference>
<evidence type="ECO:0000256" key="1">
    <source>
        <dbReference type="ARBA" id="ARBA00007201"/>
    </source>
</evidence>
<comment type="catalytic activity">
    <reaction evidence="8">
        <text>ATP + H2O = ADP + phosphate + H(+)</text>
        <dbReference type="Rhea" id="RHEA:13065"/>
        <dbReference type="ChEBI" id="CHEBI:15377"/>
        <dbReference type="ChEBI" id="CHEBI:15378"/>
        <dbReference type="ChEBI" id="CHEBI:30616"/>
        <dbReference type="ChEBI" id="CHEBI:43474"/>
        <dbReference type="ChEBI" id="CHEBI:456216"/>
        <dbReference type="EC" id="3.6.4.13"/>
    </reaction>
</comment>
<feature type="domain" description="Helicase C-terminal" evidence="11">
    <location>
        <begin position="1028"/>
        <end position="1181"/>
    </location>
</feature>
<dbReference type="GO" id="GO:0016787">
    <property type="term" value="F:hydrolase activity"/>
    <property type="evidence" value="ECO:0007669"/>
    <property type="project" value="UniProtKB-KW"/>
</dbReference>
<dbReference type="Proteomes" id="UP000002036">
    <property type="component" value="Chromosome B"/>
</dbReference>
<name>C5DDD6_LACTC</name>
<evidence type="ECO:0000256" key="4">
    <source>
        <dbReference type="ARBA" id="ARBA00022801"/>
    </source>
</evidence>
<comment type="similarity">
    <text evidence="1">Belongs to the helicase family. Yeast subtelomeric Y' repeat subfamily.</text>
</comment>
<dbReference type="CDD" id="cd18785">
    <property type="entry name" value="SF2_C"/>
    <property type="match status" value="1"/>
</dbReference>
<dbReference type="KEGG" id="lth:KLTH0B10428g"/>
<dbReference type="HOGENOM" id="CLU_003044_2_0_1"/>
<accession>C5DDD6</accession>
<evidence type="ECO:0000313" key="13">
    <source>
        <dbReference type="Proteomes" id="UP000002036"/>
    </source>
</evidence>
<keyword evidence="3" id="KW-0547">Nucleotide-binding</keyword>
<evidence type="ECO:0000256" key="5">
    <source>
        <dbReference type="ARBA" id="ARBA00022806"/>
    </source>
</evidence>
<dbReference type="GeneID" id="8291085"/>
<dbReference type="Pfam" id="PF00271">
    <property type="entry name" value="Helicase_C"/>
    <property type="match status" value="1"/>
</dbReference>
<evidence type="ECO:0000256" key="2">
    <source>
        <dbReference type="ARBA" id="ARBA00012552"/>
    </source>
</evidence>
<organism evidence="12 13">
    <name type="scientific">Lachancea thermotolerans (strain ATCC 56472 / CBS 6340 / NRRL Y-8284)</name>
    <name type="common">Yeast</name>
    <name type="synonym">Kluyveromyces thermotolerans</name>
    <dbReference type="NCBI Taxonomy" id="559295"/>
    <lineage>
        <taxon>Eukaryota</taxon>
        <taxon>Fungi</taxon>
        <taxon>Dikarya</taxon>
        <taxon>Ascomycota</taxon>
        <taxon>Saccharomycotina</taxon>
        <taxon>Saccharomycetes</taxon>
        <taxon>Saccharomycetales</taxon>
        <taxon>Saccharomycetaceae</taxon>
        <taxon>Lachancea</taxon>
    </lineage>
</organism>
<dbReference type="InterPro" id="IPR001650">
    <property type="entry name" value="Helicase_C-like"/>
</dbReference>
<dbReference type="PROSITE" id="PS51192">
    <property type="entry name" value="HELICASE_ATP_BIND_1"/>
    <property type="match status" value="1"/>
</dbReference>
<evidence type="ECO:0000259" key="10">
    <source>
        <dbReference type="PROSITE" id="PS51192"/>
    </source>
</evidence>
<dbReference type="PANTHER" id="PTHR47959:SF1">
    <property type="entry name" value="ATP-DEPENDENT RNA HELICASE DBPA"/>
    <property type="match status" value="1"/>
</dbReference>
<evidence type="ECO:0000256" key="6">
    <source>
        <dbReference type="ARBA" id="ARBA00022840"/>
    </source>
</evidence>
<keyword evidence="5" id="KW-0347">Helicase</keyword>
<dbReference type="GO" id="GO:0005524">
    <property type="term" value="F:ATP binding"/>
    <property type="evidence" value="ECO:0007669"/>
    <property type="project" value="UniProtKB-KW"/>
</dbReference>
<keyword evidence="4" id="KW-0378">Hydrolase</keyword>
<keyword evidence="6" id="KW-0067">ATP-binding</keyword>
<dbReference type="EMBL" id="CU928166">
    <property type="protein sequence ID" value="CAR21797.1"/>
    <property type="molecule type" value="Genomic_DNA"/>
</dbReference>
<dbReference type="SUPFAM" id="SSF144005">
    <property type="entry name" value="ORC1-binding domain"/>
    <property type="match status" value="1"/>
</dbReference>
<dbReference type="RefSeq" id="XP_002552235.1">
    <property type="nucleotide sequence ID" value="XM_002552189.1"/>
</dbReference>
<dbReference type="Gene3D" id="3.40.50.300">
    <property type="entry name" value="P-loop containing nucleotide triphosphate hydrolases"/>
    <property type="match status" value="2"/>
</dbReference>
<dbReference type="SMART" id="SM00490">
    <property type="entry name" value="HELICc"/>
    <property type="match status" value="1"/>
</dbReference>
<dbReference type="InterPro" id="IPR027417">
    <property type="entry name" value="P-loop_NTPase"/>
</dbReference>
<feature type="domain" description="Helicase ATP-binding" evidence="10">
    <location>
        <begin position="807"/>
        <end position="981"/>
    </location>
</feature>
<dbReference type="InterPro" id="IPR014001">
    <property type="entry name" value="Helicase_ATP-bd"/>
</dbReference>
<dbReference type="AlphaFoldDB" id="C5DDD6"/>
<dbReference type="PROSITE" id="PS51194">
    <property type="entry name" value="HELICASE_CTER"/>
    <property type="match status" value="1"/>
</dbReference>
<dbReference type="InParanoid" id="C5DDD6"/>
<evidence type="ECO:0000256" key="7">
    <source>
        <dbReference type="ARBA" id="ARBA00022884"/>
    </source>
</evidence>
<evidence type="ECO:0000256" key="8">
    <source>
        <dbReference type="ARBA" id="ARBA00047984"/>
    </source>
</evidence>